<gene>
    <name evidence="1" type="ORF">Vadar_020442</name>
</gene>
<dbReference type="EMBL" id="CM037157">
    <property type="protein sequence ID" value="KAH7849617.1"/>
    <property type="molecule type" value="Genomic_DNA"/>
</dbReference>
<sequence>MPKVDNVESNGLKSLLIENFSTREELIDRVRNVASMEGYVTTIRRSKVDHYVVIGCDRGGKYCRASVPLDERKRISASRLINCPFEIKGKKKVGKRWKVEIKNASHNYEPSSEMSEHPYCRHFSQEEEKEYVLNYLKNTWLPFKDRFVNAWTWKHPHFGNRVTSRTEGAHAMLKRYLTVSTDSPVKGTCFHVSIFALGELFKQYELARADYVLGPCTGNFSRTMGLPCAHMMRNTTKDETLLLGDIHPQWRIDTRSFTVDSRNGSEIECLLKNFHDNYKNLPLAQKEDSHKQIAQLVDSQIPLTLEPNLQPHKGRPLSSKKRKGDSSTTRHPSAFEIAKKTRKCGACHRVGHNIRTCPRKGESNSLDPHFVLANQHVTLNVLETP</sequence>
<accession>A0ACB7Y7V6</accession>
<evidence type="ECO:0000313" key="1">
    <source>
        <dbReference type="EMBL" id="KAH7849617.1"/>
    </source>
</evidence>
<evidence type="ECO:0000313" key="2">
    <source>
        <dbReference type="Proteomes" id="UP000828048"/>
    </source>
</evidence>
<protein>
    <submittedName>
        <fullName evidence="1">Uncharacterized protein</fullName>
    </submittedName>
</protein>
<dbReference type="Proteomes" id="UP000828048">
    <property type="component" value="Chromosome 7"/>
</dbReference>
<comment type="caution">
    <text evidence="1">The sequence shown here is derived from an EMBL/GenBank/DDBJ whole genome shotgun (WGS) entry which is preliminary data.</text>
</comment>
<reference evidence="1 2" key="1">
    <citation type="journal article" date="2021" name="Hortic Res">
        <title>High-quality reference genome and annotation aids understanding of berry development for evergreen blueberry (Vaccinium darrowii).</title>
        <authorList>
            <person name="Yu J."/>
            <person name="Hulse-Kemp A.M."/>
            <person name="Babiker E."/>
            <person name="Staton M."/>
        </authorList>
    </citation>
    <scope>NUCLEOTIDE SEQUENCE [LARGE SCALE GENOMIC DNA]</scope>
    <source>
        <strain evidence="2">cv. NJ 8807/NJ 8810</strain>
        <tissue evidence="1">Young leaf</tissue>
    </source>
</reference>
<keyword evidence="2" id="KW-1185">Reference proteome</keyword>
<name>A0ACB7Y7V6_9ERIC</name>
<organism evidence="1 2">
    <name type="scientific">Vaccinium darrowii</name>
    <dbReference type="NCBI Taxonomy" id="229202"/>
    <lineage>
        <taxon>Eukaryota</taxon>
        <taxon>Viridiplantae</taxon>
        <taxon>Streptophyta</taxon>
        <taxon>Embryophyta</taxon>
        <taxon>Tracheophyta</taxon>
        <taxon>Spermatophyta</taxon>
        <taxon>Magnoliopsida</taxon>
        <taxon>eudicotyledons</taxon>
        <taxon>Gunneridae</taxon>
        <taxon>Pentapetalae</taxon>
        <taxon>asterids</taxon>
        <taxon>Ericales</taxon>
        <taxon>Ericaceae</taxon>
        <taxon>Vaccinioideae</taxon>
        <taxon>Vaccinieae</taxon>
        <taxon>Vaccinium</taxon>
    </lineage>
</organism>
<proteinExistence type="predicted"/>